<reference evidence="6 7" key="1">
    <citation type="submission" date="2021-03" db="EMBL/GenBank/DDBJ databases">
        <title>Genomic Encyclopedia of Type Strains, Phase IV (KMG-IV): sequencing the most valuable type-strain genomes for metagenomic binning, comparative biology and taxonomic classification.</title>
        <authorList>
            <person name="Goeker M."/>
        </authorList>
    </citation>
    <scope>NUCLEOTIDE SEQUENCE [LARGE SCALE GENOMIC DNA]</scope>
    <source>
        <strain evidence="6 7">DSM 1289</strain>
    </source>
</reference>
<dbReference type="InterPro" id="IPR000595">
    <property type="entry name" value="cNMP-bd_dom"/>
</dbReference>
<gene>
    <name evidence="6" type="ORF">J2Z43_000235</name>
</gene>
<protein>
    <submittedName>
        <fullName evidence="6">CRP-like cAMP-binding protein</fullName>
    </submittedName>
</protein>
<evidence type="ECO:0000259" key="4">
    <source>
        <dbReference type="PROSITE" id="PS50042"/>
    </source>
</evidence>
<keyword evidence="3" id="KW-0804">Transcription</keyword>
<dbReference type="PROSITE" id="PS51063">
    <property type="entry name" value="HTH_CRP_2"/>
    <property type="match status" value="1"/>
</dbReference>
<dbReference type="SUPFAM" id="SSF51206">
    <property type="entry name" value="cAMP-binding domain-like"/>
    <property type="match status" value="1"/>
</dbReference>
<dbReference type="InterPro" id="IPR014710">
    <property type="entry name" value="RmlC-like_jellyroll"/>
</dbReference>
<dbReference type="InterPro" id="IPR018490">
    <property type="entry name" value="cNMP-bd_dom_sf"/>
</dbReference>
<evidence type="ECO:0000259" key="5">
    <source>
        <dbReference type="PROSITE" id="PS51063"/>
    </source>
</evidence>
<keyword evidence="1" id="KW-0805">Transcription regulation</keyword>
<dbReference type="InterPro" id="IPR012318">
    <property type="entry name" value="HTH_CRP"/>
</dbReference>
<evidence type="ECO:0000256" key="1">
    <source>
        <dbReference type="ARBA" id="ARBA00023015"/>
    </source>
</evidence>
<evidence type="ECO:0000313" key="7">
    <source>
        <dbReference type="Proteomes" id="UP000767291"/>
    </source>
</evidence>
<name>A0ABS4E7D4_9FIRM</name>
<accession>A0ABS4E7D4</accession>
<dbReference type="CDD" id="cd00038">
    <property type="entry name" value="CAP_ED"/>
    <property type="match status" value="1"/>
</dbReference>
<dbReference type="InterPro" id="IPR050397">
    <property type="entry name" value="Env_Response_Regulators"/>
</dbReference>
<dbReference type="PANTHER" id="PTHR24567:SF58">
    <property type="entry name" value="CYCLIC AMP-BINDING REGULATORY PROTEIN"/>
    <property type="match status" value="1"/>
</dbReference>
<dbReference type="PROSITE" id="PS50042">
    <property type="entry name" value="CNMP_BINDING_3"/>
    <property type="match status" value="1"/>
</dbReference>
<evidence type="ECO:0000313" key="6">
    <source>
        <dbReference type="EMBL" id="MBP1853845.1"/>
    </source>
</evidence>
<dbReference type="Proteomes" id="UP000767291">
    <property type="component" value="Unassembled WGS sequence"/>
</dbReference>
<sequence length="226" mass="25645">MQQGCDFIKKYLEILKTVSLFTGLYDSELIEMLNCLGANKQNYEKDSIVISVGNRISSVGIVLSGCANIIKEDINGNRNIISELKAGDLFAEVFACSGAPSSISVTTQTNCEVLFVEFEKVINTCSSTCKFNSRLIENMLKLIAFKNIQLHDKIDILSKRSTREKLMEYFYKQVDQNNNHKFKIPFSRNEMADFLCVDRSSLSRELGKMRDEGIINFNKNSFEVII</sequence>
<dbReference type="Gene3D" id="2.60.120.10">
    <property type="entry name" value="Jelly Rolls"/>
    <property type="match status" value="1"/>
</dbReference>
<feature type="domain" description="HTH crp-type" evidence="5">
    <location>
        <begin position="160"/>
        <end position="226"/>
    </location>
</feature>
<dbReference type="RefSeq" id="WP_209455470.1">
    <property type="nucleotide sequence ID" value="NZ_BAAACS010000017.1"/>
</dbReference>
<dbReference type="SMART" id="SM00100">
    <property type="entry name" value="cNMP"/>
    <property type="match status" value="1"/>
</dbReference>
<dbReference type="EMBL" id="JAGGJX010000001">
    <property type="protein sequence ID" value="MBP1853845.1"/>
    <property type="molecule type" value="Genomic_DNA"/>
</dbReference>
<proteinExistence type="predicted"/>
<evidence type="ECO:0000256" key="3">
    <source>
        <dbReference type="ARBA" id="ARBA00023163"/>
    </source>
</evidence>
<dbReference type="Pfam" id="PF13545">
    <property type="entry name" value="HTH_Crp_2"/>
    <property type="match status" value="1"/>
</dbReference>
<dbReference type="Pfam" id="PF00027">
    <property type="entry name" value="cNMP_binding"/>
    <property type="match status" value="1"/>
</dbReference>
<dbReference type="SUPFAM" id="SSF46785">
    <property type="entry name" value="Winged helix' DNA-binding domain"/>
    <property type="match status" value="1"/>
</dbReference>
<evidence type="ECO:0000256" key="2">
    <source>
        <dbReference type="ARBA" id="ARBA00023125"/>
    </source>
</evidence>
<feature type="domain" description="Cyclic nucleotide-binding" evidence="4">
    <location>
        <begin position="20"/>
        <end position="142"/>
    </location>
</feature>
<organism evidence="6 7">
    <name type="scientific">Metaclostridioides mangenotii</name>
    <dbReference type="NCBI Taxonomy" id="1540"/>
    <lineage>
        <taxon>Bacteria</taxon>
        <taxon>Bacillati</taxon>
        <taxon>Bacillota</taxon>
        <taxon>Clostridia</taxon>
        <taxon>Peptostreptococcales</taxon>
        <taxon>Peptostreptococcaceae</taxon>
        <taxon>Metaclostridioides</taxon>
    </lineage>
</organism>
<dbReference type="PANTHER" id="PTHR24567">
    <property type="entry name" value="CRP FAMILY TRANSCRIPTIONAL REGULATORY PROTEIN"/>
    <property type="match status" value="1"/>
</dbReference>
<keyword evidence="7" id="KW-1185">Reference proteome</keyword>
<comment type="caution">
    <text evidence="6">The sequence shown here is derived from an EMBL/GenBank/DDBJ whole genome shotgun (WGS) entry which is preliminary data.</text>
</comment>
<dbReference type="InterPro" id="IPR036390">
    <property type="entry name" value="WH_DNA-bd_sf"/>
</dbReference>
<keyword evidence="2" id="KW-0238">DNA-binding</keyword>